<dbReference type="GO" id="GO:0005886">
    <property type="term" value="C:plasma membrane"/>
    <property type="evidence" value="ECO:0007669"/>
    <property type="project" value="UniProtKB-SubCell"/>
</dbReference>
<proteinExistence type="inferred from homology"/>
<protein>
    <submittedName>
        <fullName evidence="8">Permease</fullName>
    </submittedName>
</protein>
<sequence>MTMKKIIKNKTLLVGILILLVLSIYDISLGIKSLKSASFQILSMLKIVPPIFLLIGLLDVWVPRETMIKLMGKKSGVLGIVIAFLFGTFAAGPLVGAFPVAMIMLKKGARYANVIFFLMTWASSKLPILFYQSTTMGLKFTIVSNVTLIVVYLVGSLVLEKSFSKKELDALYEHVEEMAK</sequence>
<dbReference type="Proteomes" id="UP000683246">
    <property type="component" value="Chromosome"/>
</dbReference>
<keyword evidence="4 7" id="KW-0812">Transmembrane</keyword>
<comment type="similarity">
    <text evidence="2">Belongs to the UPF0718 family.</text>
</comment>
<feature type="transmembrane region" description="Helical" evidence="7">
    <location>
        <begin position="78"/>
        <end position="105"/>
    </location>
</feature>
<dbReference type="AlphaFoldDB" id="A0A8J8ML45"/>
<feature type="transmembrane region" description="Helical" evidence="7">
    <location>
        <begin position="138"/>
        <end position="159"/>
    </location>
</feature>
<evidence type="ECO:0000313" key="9">
    <source>
        <dbReference type="Proteomes" id="UP000683246"/>
    </source>
</evidence>
<dbReference type="KEGG" id="vpy:HZI73_14415"/>
<evidence type="ECO:0000256" key="4">
    <source>
        <dbReference type="ARBA" id="ARBA00022692"/>
    </source>
</evidence>
<dbReference type="InterPro" id="IPR005524">
    <property type="entry name" value="DUF318"/>
</dbReference>
<reference evidence="8" key="1">
    <citation type="submission" date="2020-07" db="EMBL/GenBank/DDBJ databases">
        <title>Vallitalea pronyensis genome.</title>
        <authorList>
            <person name="Postec A."/>
        </authorList>
    </citation>
    <scope>NUCLEOTIDE SEQUENCE</scope>
    <source>
        <strain evidence="8">FatNI3</strain>
    </source>
</reference>
<evidence type="ECO:0000256" key="5">
    <source>
        <dbReference type="ARBA" id="ARBA00022989"/>
    </source>
</evidence>
<evidence type="ECO:0000256" key="3">
    <source>
        <dbReference type="ARBA" id="ARBA00022475"/>
    </source>
</evidence>
<dbReference type="EMBL" id="CP058649">
    <property type="protein sequence ID" value="QUI23407.1"/>
    <property type="molecule type" value="Genomic_DNA"/>
</dbReference>
<keyword evidence="6 7" id="KW-0472">Membrane</keyword>
<name>A0A8J8ML45_9FIRM</name>
<evidence type="ECO:0000313" key="8">
    <source>
        <dbReference type="EMBL" id="QUI23407.1"/>
    </source>
</evidence>
<keyword evidence="5 7" id="KW-1133">Transmembrane helix</keyword>
<accession>A0A8J8ML45</accession>
<keyword evidence="3" id="KW-1003">Cell membrane</keyword>
<evidence type="ECO:0000256" key="2">
    <source>
        <dbReference type="ARBA" id="ARBA00006386"/>
    </source>
</evidence>
<organism evidence="8 9">
    <name type="scientific">Vallitalea pronyensis</name>
    <dbReference type="NCBI Taxonomy" id="1348613"/>
    <lineage>
        <taxon>Bacteria</taxon>
        <taxon>Bacillati</taxon>
        <taxon>Bacillota</taxon>
        <taxon>Clostridia</taxon>
        <taxon>Lachnospirales</taxon>
        <taxon>Vallitaleaceae</taxon>
        <taxon>Vallitalea</taxon>
    </lineage>
</organism>
<evidence type="ECO:0000256" key="6">
    <source>
        <dbReference type="ARBA" id="ARBA00023136"/>
    </source>
</evidence>
<comment type="subcellular location">
    <subcellularLocation>
        <location evidence="1">Cell membrane</location>
        <topology evidence="1">Multi-pass membrane protein</topology>
    </subcellularLocation>
</comment>
<feature type="transmembrane region" description="Helical" evidence="7">
    <location>
        <begin position="12"/>
        <end position="31"/>
    </location>
</feature>
<feature type="transmembrane region" description="Helical" evidence="7">
    <location>
        <begin position="37"/>
        <end position="58"/>
    </location>
</feature>
<evidence type="ECO:0000256" key="7">
    <source>
        <dbReference type="SAM" id="Phobius"/>
    </source>
</evidence>
<dbReference type="Pfam" id="PF03773">
    <property type="entry name" value="ArsP_1"/>
    <property type="match status" value="1"/>
</dbReference>
<evidence type="ECO:0000256" key="1">
    <source>
        <dbReference type="ARBA" id="ARBA00004651"/>
    </source>
</evidence>
<keyword evidence="9" id="KW-1185">Reference proteome</keyword>
<feature type="transmembrane region" description="Helical" evidence="7">
    <location>
        <begin position="111"/>
        <end position="131"/>
    </location>
</feature>
<dbReference type="RefSeq" id="WP_212694091.1">
    <property type="nucleotide sequence ID" value="NZ_CP058649.1"/>
</dbReference>
<gene>
    <name evidence="8" type="ORF">HZI73_14415</name>
</gene>